<dbReference type="STRING" id="1156395.DBT_1273"/>
<dbReference type="OrthoDB" id="5489421at2"/>
<evidence type="ECO:0000259" key="3">
    <source>
        <dbReference type="Pfam" id="PF05175"/>
    </source>
</evidence>
<dbReference type="GO" id="GO:0008170">
    <property type="term" value="F:N-methyltransferase activity"/>
    <property type="evidence" value="ECO:0007669"/>
    <property type="project" value="UniProtKB-ARBA"/>
</dbReference>
<feature type="domain" description="Methyltransferase small" evidence="3">
    <location>
        <begin position="30"/>
        <end position="125"/>
    </location>
</feature>
<dbReference type="CDD" id="cd02440">
    <property type="entry name" value="AdoMet_MTases"/>
    <property type="match status" value="1"/>
</dbReference>
<dbReference type="Pfam" id="PF05175">
    <property type="entry name" value="MTS"/>
    <property type="match status" value="1"/>
</dbReference>
<keyword evidence="1 4" id="KW-0489">Methyltransferase</keyword>
<comment type="caution">
    <text evidence="4">The sequence shown here is derived from an EMBL/GenBank/DDBJ whole genome shotgun (WGS) entry which is preliminary data.</text>
</comment>
<protein>
    <submittedName>
        <fullName evidence="4">tRNA (Adenine37-N(6))-methyltransferase TrmN6</fullName>
    </submittedName>
</protein>
<dbReference type="EMBL" id="MAGO01000006">
    <property type="protein sequence ID" value="OCC15153.1"/>
    <property type="molecule type" value="Genomic_DNA"/>
</dbReference>
<accession>A0A1B9F5K1</accession>
<dbReference type="PANTHER" id="PTHR47739">
    <property type="entry name" value="TRNA1(VAL) (ADENINE(37)-N6)-METHYLTRANSFERASE"/>
    <property type="match status" value="1"/>
</dbReference>
<dbReference type="GO" id="GO:0032259">
    <property type="term" value="P:methylation"/>
    <property type="evidence" value="ECO:0007669"/>
    <property type="project" value="UniProtKB-KW"/>
</dbReference>
<name>A0A1B9F5K1_9BACT</name>
<dbReference type="GO" id="GO:0008757">
    <property type="term" value="F:S-adenosylmethionine-dependent methyltransferase activity"/>
    <property type="evidence" value="ECO:0007669"/>
    <property type="project" value="UniProtKB-ARBA"/>
</dbReference>
<dbReference type="PANTHER" id="PTHR47739:SF1">
    <property type="entry name" value="TRNA1(VAL) (ADENINE(37)-N6)-METHYLTRANSFERASE"/>
    <property type="match status" value="1"/>
</dbReference>
<organism evidence="4 5">
    <name type="scientific">Dissulfuribacter thermophilus</name>
    <dbReference type="NCBI Taxonomy" id="1156395"/>
    <lineage>
        <taxon>Bacteria</taxon>
        <taxon>Pseudomonadati</taxon>
        <taxon>Thermodesulfobacteriota</taxon>
        <taxon>Dissulfuribacteria</taxon>
        <taxon>Dissulfuribacterales</taxon>
        <taxon>Dissulfuribacteraceae</taxon>
        <taxon>Dissulfuribacter</taxon>
    </lineage>
</organism>
<evidence type="ECO:0000313" key="5">
    <source>
        <dbReference type="Proteomes" id="UP000093080"/>
    </source>
</evidence>
<evidence type="ECO:0000256" key="2">
    <source>
        <dbReference type="ARBA" id="ARBA00022691"/>
    </source>
</evidence>
<keyword evidence="2" id="KW-0949">S-adenosyl-L-methionine</keyword>
<evidence type="ECO:0000256" key="1">
    <source>
        <dbReference type="ARBA" id="ARBA00022603"/>
    </source>
</evidence>
<dbReference type="PROSITE" id="PS00092">
    <property type="entry name" value="N6_MTASE"/>
    <property type="match status" value="1"/>
</dbReference>
<dbReference type="Gene3D" id="3.40.50.150">
    <property type="entry name" value="Vaccinia Virus protein VP39"/>
    <property type="match status" value="1"/>
</dbReference>
<evidence type="ECO:0000313" key="4">
    <source>
        <dbReference type="EMBL" id="OCC15153.1"/>
    </source>
</evidence>
<reference evidence="4 5" key="1">
    <citation type="submission" date="2016-06" db="EMBL/GenBank/DDBJ databases">
        <title>Respiratory ammonification of nitrate coupled to the oxidation of elemental sulfur in deep-sea autotrophic thermophilic bacteria.</title>
        <authorList>
            <person name="Slobodkina G.B."/>
            <person name="Mardanov A.V."/>
            <person name="Ravin N.V."/>
            <person name="Frolova A.A."/>
            <person name="Viryasiv M.B."/>
            <person name="Chernyh N.A."/>
            <person name="Bonch-Osmolovskaya E.A."/>
            <person name="Slobodkin A.I."/>
        </authorList>
    </citation>
    <scope>NUCLEOTIDE SEQUENCE [LARGE SCALE GENOMIC DNA]</scope>
    <source>
        <strain evidence="4 5">S69</strain>
    </source>
</reference>
<gene>
    <name evidence="4" type="ORF">DBT_1273</name>
</gene>
<dbReference type="RefSeq" id="WP_083186668.1">
    <property type="nucleotide sequence ID" value="NZ_MAGO01000006.1"/>
</dbReference>
<dbReference type="SUPFAM" id="SSF53335">
    <property type="entry name" value="S-adenosyl-L-methionine-dependent methyltransferases"/>
    <property type="match status" value="1"/>
</dbReference>
<sequence>MEKFSDTYLRDFQLNILQPREGYRFSVDSILLTNFVRAPKEGRLLDIGTGCGVIALCLARLYPNLKIVGIEIQRQLYEIARENVKRNDLSHQVEIIHGDITKAREIFEAGSFQVIVTNPPYRDPLTGRLCPIAQEALSRHEILLDLNSLVKAIRYLLCPGGHIFMIYPADRAGILLHELVEARLEPKRIRNVHPGPNDEARMFLVDAIKDARKGGLRVLPPLFI</sequence>
<dbReference type="Proteomes" id="UP000093080">
    <property type="component" value="Unassembled WGS sequence"/>
</dbReference>
<proteinExistence type="predicted"/>
<keyword evidence="4" id="KW-0808">Transferase</keyword>
<dbReference type="GO" id="GO:0003676">
    <property type="term" value="F:nucleic acid binding"/>
    <property type="evidence" value="ECO:0007669"/>
    <property type="project" value="InterPro"/>
</dbReference>
<dbReference type="AlphaFoldDB" id="A0A1B9F5K1"/>
<dbReference type="InterPro" id="IPR029063">
    <property type="entry name" value="SAM-dependent_MTases_sf"/>
</dbReference>
<keyword evidence="5" id="KW-1185">Reference proteome</keyword>
<dbReference type="InterPro" id="IPR050210">
    <property type="entry name" value="tRNA_Adenine-N(6)_MTase"/>
</dbReference>
<dbReference type="InterPro" id="IPR007848">
    <property type="entry name" value="Small_mtfrase_dom"/>
</dbReference>
<dbReference type="InterPro" id="IPR002052">
    <property type="entry name" value="DNA_methylase_N6_adenine_CS"/>
</dbReference>